<organism evidence="8 9">
    <name type="scientific">Clavelina lepadiformis</name>
    <name type="common">Light-bulb sea squirt</name>
    <name type="synonym">Ascidia lepadiformis</name>
    <dbReference type="NCBI Taxonomy" id="159417"/>
    <lineage>
        <taxon>Eukaryota</taxon>
        <taxon>Metazoa</taxon>
        <taxon>Chordata</taxon>
        <taxon>Tunicata</taxon>
        <taxon>Ascidiacea</taxon>
        <taxon>Aplousobranchia</taxon>
        <taxon>Clavelinidae</taxon>
        <taxon>Clavelina</taxon>
    </lineage>
</organism>
<keyword evidence="9" id="KW-1185">Reference proteome</keyword>
<evidence type="ECO:0000256" key="3">
    <source>
        <dbReference type="ARBA" id="ARBA00022490"/>
    </source>
</evidence>
<gene>
    <name evidence="8" type="ORF">CVLEPA_LOCUS30294</name>
</gene>
<feature type="region of interest" description="Disordered" evidence="7">
    <location>
        <begin position="352"/>
        <end position="376"/>
    </location>
</feature>
<keyword evidence="5" id="KW-0966">Cell projection</keyword>
<reference evidence="8 9" key="1">
    <citation type="submission" date="2024-02" db="EMBL/GenBank/DDBJ databases">
        <authorList>
            <person name="Daric V."/>
            <person name="Darras S."/>
        </authorList>
    </citation>
    <scope>NUCLEOTIDE SEQUENCE [LARGE SCALE GENOMIC DNA]</scope>
</reference>
<dbReference type="EMBL" id="CAWYQH010000163">
    <property type="protein sequence ID" value="CAK8697005.1"/>
    <property type="molecule type" value="Genomic_DNA"/>
</dbReference>
<protein>
    <recommendedName>
        <fullName evidence="10">Dynein regulatory complex protein 9</fullName>
    </recommendedName>
</protein>
<evidence type="ECO:0000256" key="4">
    <source>
        <dbReference type="ARBA" id="ARBA00023212"/>
    </source>
</evidence>
<comment type="caution">
    <text evidence="8">The sequence shown here is derived from an EMBL/GenBank/DDBJ whole genome shotgun (WGS) entry which is preliminary data.</text>
</comment>
<evidence type="ECO:0000256" key="6">
    <source>
        <dbReference type="SAM" id="Coils"/>
    </source>
</evidence>
<keyword evidence="6" id="KW-0175">Coiled coil</keyword>
<dbReference type="Proteomes" id="UP001642483">
    <property type="component" value="Unassembled WGS sequence"/>
</dbReference>
<evidence type="ECO:0000256" key="1">
    <source>
        <dbReference type="ARBA" id="ARBA00004245"/>
    </source>
</evidence>
<evidence type="ECO:0000256" key="7">
    <source>
        <dbReference type="SAM" id="MobiDB-lite"/>
    </source>
</evidence>
<evidence type="ECO:0000313" key="8">
    <source>
        <dbReference type="EMBL" id="CAK8697005.1"/>
    </source>
</evidence>
<dbReference type="PANTHER" id="PTHR14871:SF1">
    <property type="entry name" value="DYNEIN REGULATORY COMPLEX PROTEIN 9"/>
    <property type="match status" value="1"/>
</dbReference>
<evidence type="ECO:0008006" key="10">
    <source>
        <dbReference type="Google" id="ProtNLM"/>
    </source>
</evidence>
<evidence type="ECO:0000313" key="9">
    <source>
        <dbReference type="Proteomes" id="UP001642483"/>
    </source>
</evidence>
<feature type="coiled-coil region" evidence="6">
    <location>
        <begin position="292"/>
        <end position="340"/>
    </location>
</feature>
<evidence type="ECO:0000256" key="2">
    <source>
        <dbReference type="ARBA" id="ARBA00004316"/>
    </source>
</evidence>
<sequence>MAFSHSTAVHLAAIYEDCINQLSILGKIMPVSFQGKPEASQLVSGDIGTVLNSQKMVESKLDEALTARSEGKGRSGVQDLIESLASSNRFVDQSMRQSPLTKDNLFKVQEDRQFCEDVLVETHKELLVSHGFSSLVNAVDAECKKKFDLQQTIIKEEHGRRKIKQLQRQVQDIRKEKEQEIQQRNEMIAHLKDQLQEMKAKSNMEGKYVKKNAENQVHQNQQRCVLSEQKLKEELDTLKTTLDEEVRTHHEIENYLKNHQKLLEEEVEYWMDKYDKDVEAKQHELSVLKTSKANDLERLQELTRKYAEYEKVVVEDRIEKEKERRKKEQEELELNSAVRLQAWWRGTMVVKQMGPFNKKKKKGGKGKKGKKGKKKK</sequence>
<dbReference type="PROSITE" id="PS50096">
    <property type="entry name" value="IQ"/>
    <property type="match status" value="1"/>
</dbReference>
<feature type="compositionally biased region" description="Basic residues" evidence="7">
    <location>
        <begin position="357"/>
        <end position="376"/>
    </location>
</feature>
<evidence type="ECO:0000256" key="5">
    <source>
        <dbReference type="ARBA" id="ARBA00023273"/>
    </source>
</evidence>
<accession>A0ABP0H3A0</accession>
<keyword evidence="4" id="KW-0206">Cytoskeleton</keyword>
<dbReference type="InterPro" id="IPR042618">
    <property type="entry name" value="IQCG"/>
</dbReference>
<feature type="coiled-coil region" evidence="6">
    <location>
        <begin position="156"/>
        <end position="201"/>
    </location>
</feature>
<dbReference type="PANTHER" id="PTHR14871">
    <property type="entry name" value="DYNEIN REGULATORY COMPLEX PROTEIN 9"/>
    <property type="match status" value="1"/>
</dbReference>
<proteinExistence type="predicted"/>
<keyword evidence="3" id="KW-0963">Cytoplasm</keyword>
<comment type="subcellular location">
    <subcellularLocation>
        <location evidence="2">Cell projection</location>
    </subcellularLocation>
    <subcellularLocation>
        <location evidence="1">Cytoplasm</location>
        <location evidence="1">Cytoskeleton</location>
    </subcellularLocation>
</comment>
<name>A0ABP0H3A0_CLALP</name>
<dbReference type="CDD" id="cd23766">
    <property type="entry name" value="IQCG"/>
    <property type="match status" value="1"/>
</dbReference>